<dbReference type="Pfam" id="PF17429">
    <property type="entry name" value="GP70"/>
    <property type="match status" value="1"/>
</dbReference>
<reference evidence="2 4" key="2">
    <citation type="submission" date="2017-10" db="EMBL/GenBank/DDBJ databases">
        <title>The new phylogeny of genus Mycobacterium.</title>
        <authorList>
            <person name="Tortoli E."/>
            <person name="Trovato A."/>
            <person name="Cirillo D.M."/>
        </authorList>
    </citation>
    <scope>NUCLEOTIDE SEQUENCE [LARGE SCALE GENOMIC DNA]</scope>
    <source>
        <strain evidence="2 4">IP141170001</strain>
    </source>
</reference>
<dbReference type="STRING" id="1801.BRW64_00835"/>
<dbReference type="EMBL" id="MIJD01000019">
    <property type="protein sequence ID" value="OPE55761.1"/>
    <property type="molecule type" value="Genomic_DNA"/>
</dbReference>
<proteinExistence type="predicted"/>
<dbReference type="OrthoDB" id="9941566at2"/>
<dbReference type="AlphaFoldDB" id="A0A1Q4HKY8"/>
<evidence type="ECO:0000313" key="2">
    <source>
        <dbReference type="EMBL" id="PEG56266.1"/>
    </source>
</evidence>
<evidence type="ECO:0000313" key="4">
    <source>
        <dbReference type="Proteomes" id="UP000220340"/>
    </source>
</evidence>
<sequence>MNEPQESTPIEVIAKDCLLYAHRIGDEIHVYRSVLVRDTDDLYRPVAELVGGAEQVHRETVADPGMGFGRAEVLVYRASQAVAA</sequence>
<organism evidence="1 3">
    <name type="scientific">Mycolicibacterium diernhoferi</name>
    <dbReference type="NCBI Taxonomy" id="1801"/>
    <lineage>
        <taxon>Bacteria</taxon>
        <taxon>Bacillati</taxon>
        <taxon>Actinomycetota</taxon>
        <taxon>Actinomycetes</taxon>
        <taxon>Mycobacteriales</taxon>
        <taxon>Mycobacteriaceae</taxon>
        <taxon>Mycolicibacterium</taxon>
    </lineage>
</organism>
<evidence type="ECO:0000313" key="3">
    <source>
        <dbReference type="Proteomes" id="UP000191039"/>
    </source>
</evidence>
<gene>
    <name evidence="1" type="ORF">BV510_03450</name>
    <name evidence="2" type="ORF">CRI78_02555</name>
</gene>
<accession>A0A1Q4HKY8</accession>
<evidence type="ECO:0000313" key="1">
    <source>
        <dbReference type="EMBL" id="OPE55761.1"/>
    </source>
</evidence>
<dbReference type="RefSeq" id="WP_073853299.1">
    <property type="nucleotide sequence ID" value="NZ_BAAATC010000018.1"/>
</dbReference>
<dbReference type="EMBL" id="PDCR01000002">
    <property type="protein sequence ID" value="PEG56266.1"/>
    <property type="molecule type" value="Genomic_DNA"/>
</dbReference>
<dbReference type="Proteomes" id="UP000220340">
    <property type="component" value="Unassembled WGS sequence"/>
</dbReference>
<name>A0A1Q4HKY8_9MYCO</name>
<reference evidence="1 3" key="1">
    <citation type="submission" date="2016-09" db="EMBL/GenBank/DDBJ databases">
        <title>genome sequences of unsequenced Mycobacteria.</title>
        <authorList>
            <person name="Greninger A.L."/>
            <person name="Jerome K.R."/>
            <person name="Mcnair B."/>
            <person name="Wallis C."/>
            <person name="Fang F."/>
        </authorList>
    </citation>
    <scope>NUCLEOTIDE SEQUENCE [LARGE SCALE GENOMIC DNA]</scope>
    <source>
        <strain evidence="1 3">BM1</strain>
    </source>
</reference>
<comment type="caution">
    <text evidence="1">The sequence shown here is derived from an EMBL/GenBank/DDBJ whole genome shotgun (WGS) entry which is preliminary data.</text>
</comment>
<dbReference type="InterPro" id="IPR035405">
    <property type="entry name" value="GP70"/>
</dbReference>
<dbReference type="Proteomes" id="UP000191039">
    <property type="component" value="Unassembled WGS sequence"/>
</dbReference>
<protein>
    <submittedName>
        <fullName evidence="1">Uncharacterized protein</fullName>
    </submittedName>
</protein>
<keyword evidence="4" id="KW-1185">Reference proteome</keyword>